<keyword evidence="2" id="KW-1185">Reference proteome</keyword>
<evidence type="ECO:0000313" key="1">
    <source>
        <dbReference type="EMBL" id="QTE21430.1"/>
    </source>
</evidence>
<protein>
    <submittedName>
        <fullName evidence="1">Uncharacterized protein</fullName>
    </submittedName>
</protein>
<dbReference type="Proteomes" id="UP000663920">
    <property type="component" value="Chromosome"/>
</dbReference>
<reference evidence="1 2" key="1">
    <citation type="submission" date="2021-03" db="EMBL/GenBank/DDBJ databases">
        <title>Complete genome of Polaribacter_sp.SM13.</title>
        <authorList>
            <person name="Jeong S.W."/>
            <person name="Bae J.W."/>
        </authorList>
    </citation>
    <scope>NUCLEOTIDE SEQUENCE [LARGE SCALE GENOMIC DNA]</scope>
    <source>
        <strain evidence="1 2">SM13</strain>
    </source>
</reference>
<proteinExistence type="predicted"/>
<gene>
    <name evidence="1" type="ORF">J3359_11405</name>
</gene>
<organism evidence="1 2">
    <name type="scientific">Polaribacter cellanae</name>
    <dbReference type="NCBI Taxonomy" id="2818493"/>
    <lineage>
        <taxon>Bacteria</taxon>
        <taxon>Pseudomonadati</taxon>
        <taxon>Bacteroidota</taxon>
        <taxon>Flavobacteriia</taxon>
        <taxon>Flavobacteriales</taxon>
        <taxon>Flavobacteriaceae</taxon>
    </lineage>
</organism>
<accession>A0A975CLI2</accession>
<sequence>MKKKLFILVLFISTCGFSQNKNYLDLKKMTKEELVFFWKQKDLKMDSLSKIDFLNKNYKYLDDNFNISISKETFDKAIKKYKFIKSRIRKYKDSLSVVLAYELGDEDASRIAKTRIGYTWLRLAYHIWLSEKECKKIGKNFGFTHPYRFKEFIIDDTNNEIKRLNLIDN</sequence>
<name>A0A975CLI2_9FLAO</name>
<dbReference type="RefSeq" id="WP_208076988.1">
    <property type="nucleotide sequence ID" value="NZ_CP071869.1"/>
</dbReference>
<dbReference type="EMBL" id="CP071869">
    <property type="protein sequence ID" value="QTE21430.1"/>
    <property type="molecule type" value="Genomic_DNA"/>
</dbReference>
<dbReference type="KEGG" id="pcea:J3359_11405"/>
<dbReference type="AlphaFoldDB" id="A0A975CLI2"/>
<evidence type="ECO:0000313" key="2">
    <source>
        <dbReference type="Proteomes" id="UP000663920"/>
    </source>
</evidence>